<name>A0ABU5IH58_9BURK</name>
<sequence length="86" mass="9577">MSIKFSARPSRYGFGPHLSTGQIDVQELEDGAGFTITRLIDDEIWAPVSGPDDPAWLMWNTVTEAAAWVHLARPVKDYPHWGAVLI</sequence>
<reference evidence="1 2" key="1">
    <citation type="submission" date="2023-11" db="EMBL/GenBank/DDBJ databases">
        <title>Draft genome of Azohydromonas lata strain H1 (DSM1123), a polyhydroxyalkanoate producer.</title>
        <authorList>
            <person name="Traversa D."/>
            <person name="D'Addabbo P."/>
            <person name="Pazzani C."/>
            <person name="Manzari C."/>
            <person name="Chiara M."/>
            <person name="Scrascia M."/>
        </authorList>
    </citation>
    <scope>NUCLEOTIDE SEQUENCE [LARGE SCALE GENOMIC DNA]</scope>
    <source>
        <strain evidence="1 2">H1</strain>
    </source>
</reference>
<organism evidence="1 2">
    <name type="scientific">Azohydromonas lata</name>
    <dbReference type="NCBI Taxonomy" id="45677"/>
    <lineage>
        <taxon>Bacteria</taxon>
        <taxon>Pseudomonadati</taxon>
        <taxon>Pseudomonadota</taxon>
        <taxon>Betaproteobacteria</taxon>
        <taxon>Burkholderiales</taxon>
        <taxon>Sphaerotilaceae</taxon>
        <taxon>Azohydromonas</taxon>
    </lineage>
</organism>
<protein>
    <submittedName>
        <fullName evidence="1">Uncharacterized protein</fullName>
    </submittedName>
</protein>
<comment type="caution">
    <text evidence="1">The sequence shown here is derived from an EMBL/GenBank/DDBJ whole genome shotgun (WGS) entry which is preliminary data.</text>
</comment>
<keyword evidence="2" id="KW-1185">Reference proteome</keyword>
<dbReference type="EMBL" id="JAXOJX010000030">
    <property type="protein sequence ID" value="MDZ5458476.1"/>
    <property type="molecule type" value="Genomic_DNA"/>
</dbReference>
<evidence type="ECO:0000313" key="2">
    <source>
        <dbReference type="Proteomes" id="UP001293718"/>
    </source>
</evidence>
<dbReference type="RefSeq" id="WP_322466547.1">
    <property type="nucleotide sequence ID" value="NZ_JAXOJX010000030.1"/>
</dbReference>
<gene>
    <name evidence="1" type="ORF">SM757_18010</name>
</gene>
<accession>A0ABU5IH58</accession>
<dbReference type="Proteomes" id="UP001293718">
    <property type="component" value="Unassembled WGS sequence"/>
</dbReference>
<proteinExistence type="predicted"/>
<evidence type="ECO:0000313" key="1">
    <source>
        <dbReference type="EMBL" id="MDZ5458476.1"/>
    </source>
</evidence>